<dbReference type="AlphaFoldDB" id="A0A6N6M7S5"/>
<keyword evidence="2" id="KW-0808">Transferase</keyword>
<evidence type="ECO:0000313" key="3">
    <source>
        <dbReference type="Proteomes" id="UP000441333"/>
    </source>
</evidence>
<organism evidence="2 3">
    <name type="scientific">Pseudotamlana haliotis</name>
    <dbReference type="NCBI Taxonomy" id="2614804"/>
    <lineage>
        <taxon>Bacteria</taxon>
        <taxon>Pseudomonadati</taxon>
        <taxon>Bacteroidota</taxon>
        <taxon>Flavobacteriia</taxon>
        <taxon>Flavobacteriales</taxon>
        <taxon>Flavobacteriaceae</taxon>
        <taxon>Pseudotamlana</taxon>
    </lineage>
</organism>
<dbReference type="GO" id="GO:0016747">
    <property type="term" value="F:acyltransferase activity, transferring groups other than amino-acyl groups"/>
    <property type="evidence" value="ECO:0007669"/>
    <property type="project" value="InterPro"/>
</dbReference>
<reference evidence="2 3" key="1">
    <citation type="submission" date="2019-09" db="EMBL/GenBank/DDBJ databases">
        <authorList>
            <person name="Cao W.R."/>
        </authorList>
    </citation>
    <scope>NUCLEOTIDE SEQUENCE [LARGE SCALE GENOMIC DNA]</scope>
    <source>
        <strain evidence="2 3">B1N29</strain>
    </source>
</reference>
<dbReference type="Gene3D" id="3.40.630.30">
    <property type="match status" value="1"/>
</dbReference>
<protein>
    <submittedName>
        <fullName evidence="2">GNAT family N-acetyltransferase</fullName>
    </submittedName>
</protein>
<feature type="domain" description="N-acetyltransferase" evidence="1">
    <location>
        <begin position="6"/>
        <end position="149"/>
    </location>
</feature>
<evidence type="ECO:0000313" key="2">
    <source>
        <dbReference type="EMBL" id="KAB1063887.1"/>
    </source>
</evidence>
<dbReference type="SUPFAM" id="SSF55729">
    <property type="entry name" value="Acyl-CoA N-acyltransferases (Nat)"/>
    <property type="match status" value="1"/>
</dbReference>
<dbReference type="Proteomes" id="UP000441333">
    <property type="component" value="Unassembled WGS sequence"/>
</dbReference>
<comment type="caution">
    <text evidence="2">The sequence shown here is derived from an EMBL/GenBank/DDBJ whole genome shotgun (WGS) entry which is preliminary data.</text>
</comment>
<dbReference type="InterPro" id="IPR016181">
    <property type="entry name" value="Acyl_CoA_acyltransferase"/>
</dbReference>
<dbReference type="PROSITE" id="PS51186">
    <property type="entry name" value="GNAT"/>
    <property type="match status" value="1"/>
</dbReference>
<dbReference type="InterPro" id="IPR000182">
    <property type="entry name" value="GNAT_dom"/>
</dbReference>
<sequence>MNQDHFNIKQITAQESYSVRHPVLRPGKPISTCVFDGDDLATTIHLGLYQAETLIGICSFFKNAHPDLSVQNQYQLRGMAVLNVFQGQGLGNMILAFGEKLMNQKNTETIWCNAREIALPFYKKCGYETFGQAFDIPSIGPHYAMYKTL</sequence>
<evidence type="ECO:0000259" key="1">
    <source>
        <dbReference type="PROSITE" id="PS51186"/>
    </source>
</evidence>
<dbReference type="CDD" id="cd04301">
    <property type="entry name" value="NAT_SF"/>
    <property type="match status" value="1"/>
</dbReference>
<dbReference type="Pfam" id="PF00583">
    <property type="entry name" value="Acetyltransf_1"/>
    <property type="match status" value="1"/>
</dbReference>
<keyword evidence="3" id="KW-1185">Reference proteome</keyword>
<accession>A0A6N6M7S5</accession>
<dbReference type="EMBL" id="WAAT01000073">
    <property type="protein sequence ID" value="KAB1063887.1"/>
    <property type="molecule type" value="Genomic_DNA"/>
</dbReference>
<name>A0A6N6M7S5_9FLAO</name>
<dbReference type="RefSeq" id="WP_150940940.1">
    <property type="nucleotide sequence ID" value="NZ_WAAT01000073.1"/>
</dbReference>
<proteinExistence type="predicted"/>
<gene>
    <name evidence="2" type="ORF">F6U93_14470</name>
</gene>